<dbReference type="PANTHER" id="PTHR43790">
    <property type="entry name" value="CARBOHYDRATE TRANSPORT ATP-BINDING PROTEIN MG119-RELATED"/>
    <property type="match status" value="1"/>
</dbReference>
<evidence type="ECO:0000313" key="8">
    <source>
        <dbReference type="Proteomes" id="UP000309133"/>
    </source>
</evidence>
<feature type="domain" description="ABC transporter" evidence="6">
    <location>
        <begin position="34"/>
        <end position="275"/>
    </location>
</feature>
<keyword evidence="3" id="KW-0547">Nucleotide-binding</keyword>
<evidence type="ECO:0000256" key="5">
    <source>
        <dbReference type="SAM" id="MobiDB-lite"/>
    </source>
</evidence>
<feature type="region of interest" description="Disordered" evidence="5">
    <location>
        <begin position="1"/>
        <end position="21"/>
    </location>
</feature>
<dbReference type="GO" id="GO:0016887">
    <property type="term" value="F:ATP hydrolysis activity"/>
    <property type="evidence" value="ECO:0007669"/>
    <property type="project" value="InterPro"/>
</dbReference>
<dbReference type="InterPro" id="IPR027417">
    <property type="entry name" value="P-loop_NTPase"/>
</dbReference>
<evidence type="ECO:0000256" key="4">
    <source>
        <dbReference type="ARBA" id="ARBA00022840"/>
    </source>
</evidence>
<dbReference type="Proteomes" id="UP000309133">
    <property type="component" value="Unassembled WGS sequence"/>
</dbReference>
<dbReference type="EMBL" id="SSSM01000005">
    <property type="protein sequence ID" value="THG29296.1"/>
    <property type="molecule type" value="Genomic_DNA"/>
</dbReference>
<keyword evidence="2" id="KW-0677">Repeat</keyword>
<dbReference type="PANTHER" id="PTHR43790:SF9">
    <property type="entry name" value="GALACTOFURANOSE TRANSPORTER ATP-BINDING PROTEIN YTFR"/>
    <property type="match status" value="1"/>
</dbReference>
<proteinExistence type="predicted"/>
<dbReference type="OrthoDB" id="39350at2"/>
<dbReference type="SMART" id="SM00382">
    <property type="entry name" value="AAA"/>
    <property type="match status" value="2"/>
</dbReference>
<organism evidence="7 8">
    <name type="scientific">Naasia lichenicola</name>
    <dbReference type="NCBI Taxonomy" id="2565933"/>
    <lineage>
        <taxon>Bacteria</taxon>
        <taxon>Bacillati</taxon>
        <taxon>Actinomycetota</taxon>
        <taxon>Actinomycetes</taxon>
        <taxon>Micrococcales</taxon>
        <taxon>Microbacteriaceae</taxon>
        <taxon>Naasia</taxon>
    </lineage>
</organism>
<dbReference type="PROSITE" id="PS00211">
    <property type="entry name" value="ABC_TRANSPORTER_1"/>
    <property type="match status" value="1"/>
</dbReference>
<keyword evidence="8" id="KW-1185">Reference proteome</keyword>
<dbReference type="CDD" id="cd03216">
    <property type="entry name" value="ABC_Carb_Monos_I"/>
    <property type="match status" value="1"/>
</dbReference>
<dbReference type="InterPro" id="IPR050107">
    <property type="entry name" value="ABC_carbohydrate_import_ATPase"/>
</dbReference>
<evidence type="ECO:0000313" key="7">
    <source>
        <dbReference type="EMBL" id="THG29296.1"/>
    </source>
</evidence>
<dbReference type="CDD" id="cd03215">
    <property type="entry name" value="ABC_Carb_Monos_II"/>
    <property type="match status" value="1"/>
</dbReference>
<sequence length="539" mass="56768">MTPTQPTGGLEESSPTPISAPSVITTSGGVAHVLEVTGLTKRFGATTALSDVSLHVRHGEVHALLGHNGSGKSTLVKILSGYHRPDAGSISFKGQPVQLPVSSAHLAESGIAFLHQDIGLVPSASVLENVRIGRFETGVGRRIKWKAERERLREQLRSFDLKVEPDDPVNRLSASQRTIVGLLRALHNLEGHTGGLLVLDEATAALPAHETEELLAAVREIATRGISVLLITHHLNEPLILADRVSILRDGKLVMTGDVAGRTERDLAEMVIGRERRAPISRPPTTTKHGDVLVAQGLSGRILRDVSLSVGRGEILGLTGLSGSGHDEVPYALYGMSPLTAGTVSVEGERVGALNPPQSIRRGLALVSGDRAVAGGVPAATVSENLSAPSLGSLTGPARWILRAKEHTLVGSLIERFNIKPGIPGVAFSTMSGGNQQKALIGRWMASPPKVLLLDEATSGVDIGAVDEIVDTLGTFASGGGAVILASTQYEDLARLADRVLVFRDGRVSHQFRGDEITAHELLAASYGEAPPRSTTAHS</sequence>
<dbReference type="InterPro" id="IPR003593">
    <property type="entry name" value="AAA+_ATPase"/>
</dbReference>
<accession>A0A4S4FJI4</accession>
<dbReference type="AlphaFoldDB" id="A0A4S4FJI4"/>
<dbReference type="InterPro" id="IPR017871">
    <property type="entry name" value="ABC_transporter-like_CS"/>
</dbReference>
<reference evidence="7 8" key="1">
    <citation type="submission" date="2019-04" db="EMBL/GenBank/DDBJ databases">
        <authorList>
            <person name="Jiang L."/>
        </authorList>
    </citation>
    <scope>NUCLEOTIDE SEQUENCE [LARGE SCALE GENOMIC DNA]</scope>
    <source>
        <strain evidence="7 8">YIM 131853</strain>
    </source>
</reference>
<dbReference type="PROSITE" id="PS50893">
    <property type="entry name" value="ABC_TRANSPORTER_2"/>
    <property type="match status" value="2"/>
</dbReference>
<keyword evidence="1" id="KW-0813">Transport</keyword>
<protein>
    <submittedName>
        <fullName evidence="7">Sugar ABC transporter ATP-binding protein</fullName>
    </submittedName>
</protein>
<name>A0A4S4FJI4_9MICO</name>
<dbReference type="Gene3D" id="3.40.50.300">
    <property type="entry name" value="P-loop containing nucleotide triphosphate hydrolases"/>
    <property type="match status" value="2"/>
</dbReference>
<dbReference type="RefSeq" id="WP_136427627.1">
    <property type="nucleotide sequence ID" value="NZ_SSSM01000005.1"/>
</dbReference>
<gene>
    <name evidence="7" type="ORF">E6C64_11280</name>
</gene>
<dbReference type="SUPFAM" id="SSF52540">
    <property type="entry name" value="P-loop containing nucleoside triphosphate hydrolases"/>
    <property type="match status" value="2"/>
</dbReference>
<evidence type="ECO:0000256" key="2">
    <source>
        <dbReference type="ARBA" id="ARBA00022737"/>
    </source>
</evidence>
<evidence type="ECO:0000259" key="6">
    <source>
        <dbReference type="PROSITE" id="PS50893"/>
    </source>
</evidence>
<keyword evidence="4 7" id="KW-0067">ATP-binding</keyword>
<dbReference type="GO" id="GO:0005524">
    <property type="term" value="F:ATP binding"/>
    <property type="evidence" value="ECO:0007669"/>
    <property type="project" value="UniProtKB-KW"/>
</dbReference>
<dbReference type="Pfam" id="PF00005">
    <property type="entry name" value="ABC_tran"/>
    <property type="match status" value="2"/>
</dbReference>
<feature type="domain" description="ABC transporter" evidence="6">
    <location>
        <begin position="287"/>
        <end position="530"/>
    </location>
</feature>
<dbReference type="InterPro" id="IPR003439">
    <property type="entry name" value="ABC_transporter-like_ATP-bd"/>
</dbReference>
<evidence type="ECO:0000256" key="3">
    <source>
        <dbReference type="ARBA" id="ARBA00022741"/>
    </source>
</evidence>
<comment type="caution">
    <text evidence="7">The sequence shown here is derived from an EMBL/GenBank/DDBJ whole genome shotgun (WGS) entry which is preliminary data.</text>
</comment>
<evidence type="ECO:0000256" key="1">
    <source>
        <dbReference type="ARBA" id="ARBA00022448"/>
    </source>
</evidence>